<sequence>MSAITSDRNLTKLVPHPILDDSSKMMRLIANPVYDRLTLSRAANVRRYTPTNHNQQASQMQRAKEIAELSSFKSHDVDDITTMRLLHPTEPGGNRSRSKSIPSIEFLLSKDLPPAPVPNQKPSRSTTPASRSRVSTARSRASTTRSTIVRPRAKSARLSLQSVQAELVANTAKIRKPIPPGTTRFVNSRHGFEVQYYASRNWLSTDVYTKETCPEHEKTFRDMLEQKRLFEQYSRNIYSSEYYANRLSELLQSYKQGLLSHAEWAEQSYQIHMLKILYAQALKREQREKINRNTDNDSESQVPVQNPSNESKEIKTEESTEQHLNRLNTPFSHNLTDEGSFLSTNSLAIPVSYATDEANTPLPHRVRVLSMSTNDDVELQRLTMSHRDISPKPKRPVQSAAMKSKALSLLDGQRWSLHAMVKRVVGLSDQLPSSAMLTDGKQTPMININTDSDIK</sequence>
<evidence type="ECO:0000256" key="1">
    <source>
        <dbReference type="SAM" id="MobiDB-lite"/>
    </source>
</evidence>
<protein>
    <submittedName>
        <fullName evidence="2">Uncharacterized protein</fullName>
    </submittedName>
</protein>
<evidence type="ECO:0000313" key="4">
    <source>
        <dbReference type="Proteomes" id="UP000663832"/>
    </source>
</evidence>
<feature type="compositionally biased region" description="Polar residues" evidence="1">
    <location>
        <begin position="299"/>
        <end position="309"/>
    </location>
</feature>
<dbReference type="AlphaFoldDB" id="A0A814AAK5"/>
<name>A0A814AAK5_9BILA</name>
<proteinExistence type="predicted"/>
<dbReference type="OrthoDB" id="10009111at2759"/>
<feature type="region of interest" description="Disordered" evidence="1">
    <location>
        <begin position="109"/>
        <end position="153"/>
    </location>
</feature>
<feature type="compositionally biased region" description="Low complexity" evidence="1">
    <location>
        <begin position="123"/>
        <end position="147"/>
    </location>
</feature>
<gene>
    <name evidence="2" type="ORF">BJG266_LOCUS10946</name>
    <name evidence="3" type="ORF">QVE165_LOCUS34136</name>
</gene>
<dbReference type="EMBL" id="CAJNOM010000319">
    <property type="protein sequence ID" value="CAF1353671.1"/>
    <property type="molecule type" value="Genomic_DNA"/>
</dbReference>
<accession>A0A814AAK5</accession>
<reference evidence="2" key="1">
    <citation type="submission" date="2021-02" db="EMBL/GenBank/DDBJ databases">
        <authorList>
            <person name="Nowell W R."/>
        </authorList>
    </citation>
    <scope>NUCLEOTIDE SEQUENCE</scope>
</reference>
<evidence type="ECO:0000313" key="2">
    <source>
        <dbReference type="EMBL" id="CAF0909980.1"/>
    </source>
</evidence>
<keyword evidence="4" id="KW-1185">Reference proteome</keyword>
<feature type="compositionally biased region" description="Basic and acidic residues" evidence="1">
    <location>
        <begin position="310"/>
        <end position="323"/>
    </location>
</feature>
<feature type="region of interest" description="Disordered" evidence="1">
    <location>
        <begin position="291"/>
        <end position="323"/>
    </location>
</feature>
<dbReference type="Proteomes" id="UP000663832">
    <property type="component" value="Unassembled WGS sequence"/>
</dbReference>
<organism evidence="2 5">
    <name type="scientific">Adineta steineri</name>
    <dbReference type="NCBI Taxonomy" id="433720"/>
    <lineage>
        <taxon>Eukaryota</taxon>
        <taxon>Metazoa</taxon>
        <taxon>Spiralia</taxon>
        <taxon>Gnathifera</taxon>
        <taxon>Rotifera</taxon>
        <taxon>Eurotatoria</taxon>
        <taxon>Bdelloidea</taxon>
        <taxon>Adinetida</taxon>
        <taxon>Adinetidae</taxon>
        <taxon>Adineta</taxon>
    </lineage>
</organism>
<dbReference type="Proteomes" id="UP000663877">
    <property type="component" value="Unassembled WGS sequence"/>
</dbReference>
<comment type="caution">
    <text evidence="2">The sequence shown here is derived from an EMBL/GenBank/DDBJ whole genome shotgun (WGS) entry which is preliminary data.</text>
</comment>
<evidence type="ECO:0000313" key="5">
    <source>
        <dbReference type="Proteomes" id="UP000663877"/>
    </source>
</evidence>
<evidence type="ECO:0000313" key="3">
    <source>
        <dbReference type="EMBL" id="CAF1353671.1"/>
    </source>
</evidence>
<dbReference type="EMBL" id="CAJNOI010000039">
    <property type="protein sequence ID" value="CAF0909980.1"/>
    <property type="molecule type" value="Genomic_DNA"/>
</dbReference>